<dbReference type="GO" id="GO:0005524">
    <property type="term" value="F:ATP binding"/>
    <property type="evidence" value="ECO:0007669"/>
    <property type="project" value="UniProtKB-UniRule"/>
</dbReference>
<comment type="similarity">
    <text evidence="4">Belongs to the ubiquitin-conjugating enzyme family.</text>
</comment>
<evidence type="ECO:0000256" key="2">
    <source>
        <dbReference type="ARBA" id="ARBA00022786"/>
    </source>
</evidence>
<dbReference type="Gene3D" id="3.10.110.10">
    <property type="entry name" value="Ubiquitin Conjugating Enzyme"/>
    <property type="match status" value="1"/>
</dbReference>
<dbReference type="Proteomes" id="UP000244811">
    <property type="component" value="Chromosome 2"/>
</dbReference>
<sequence length="160" mass="18277">MSLARSRLIKEVREISKLDDPNIRLYVSDSNIFRWTAYIRGPEGTPYENGIYKLSINCPSSYPIQPPTVQFLTKCFHPNINFQTGELCIDILKTNWSPAWTMQYLCRGVIYVLTYPNSDSPLNCDAGNLLRSGDLIGYKSMAQMYTHEYALKEFPSCGKS</sequence>
<dbReference type="PROSITE" id="PS50127">
    <property type="entry name" value="UBC_2"/>
    <property type="match status" value="1"/>
</dbReference>
<dbReference type="CDD" id="cd23812">
    <property type="entry name" value="UBCc_ScPEX4-like"/>
    <property type="match status" value="1"/>
</dbReference>
<proteinExistence type="inferred from homology"/>
<evidence type="ECO:0000313" key="6">
    <source>
        <dbReference type="EMBL" id="UVC49855.1"/>
    </source>
</evidence>
<name>A0A976SJ56_THEOR</name>
<feature type="domain" description="UBC core" evidence="5">
    <location>
        <begin position="3"/>
        <end position="151"/>
    </location>
</feature>
<dbReference type="PANTHER" id="PTHR24067">
    <property type="entry name" value="UBIQUITIN-CONJUGATING ENZYME E2"/>
    <property type="match status" value="1"/>
</dbReference>
<gene>
    <name evidence="6" type="ORF">MACK_003471</name>
</gene>
<protein>
    <submittedName>
        <fullName evidence="6">Ubiquitin carrier protein</fullName>
        <ecNumber evidence="6">2.3.2.23</ecNumber>
    </submittedName>
</protein>
<keyword evidence="4" id="KW-0547">Nucleotide-binding</keyword>
<dbReference type="SMART" id="SM00212">
    <property type="entry name" value="UBCc"/>
    <property type="match status" value="1"/>
</dbReference>
<dbReference type="PROSITE" id="PS00183">
    <property type="entry name" value="UBC_1"/>
    <property type="match status" value="1"/>
</dbReference>
<evidence type="ECO:0000256" key="4">
    <source>
        <dbReference type="RuleBase" id="RU362109"/>
    </source>
</evidence>
<dbReference type="InterPro" id="IPR000608">
    <property type="entry name" value="UBC"/>
</dbReference>
<dbReference type="InterPro" id="IPR050113">
    <property type="entry name" value="Ub_conjugating_enzyme"/>
</dbReference>
<dbReference type="EC" id="2.3.2.23" evidence="6"/>
<dbReference type="InterPro" id="IPR023313">
    <property type="entry name" value="UBQ-conjugating_AS"/>
</dbReference>
<dbReference type="InterPro" id="IPR016135">
    <property type="entry name" value="UBQ-conjugating_enzyme/RWD"/>
</dbReference>
<dbReference type="SUPFAM" id="SSF54495">
    <property type="entry name" value="UBC-like"/>
    <property type="match status" value="1"/>
</dbReference>
<dbReference type="EMBL" id="CP056071">
    <property type="protein sequence ID" value="UVC49855.1"/>
    <property type="molecule type" value="Genomic_DNA"/>
</dbReference>
<evidence type="ECO:0000256" key="1">
    <source>
        <dbReference type="ARBA" id="ARBA00022679"/>
    </source>
</evidence>
<accession>A0A976SJ56</accession>
<organism evidence="6 7">
    <name type="scientific">Theileria orientalis</name>
    <dbReference type="NCBI Taxonomy" id="68886"/>
    <lineage>
        <taxon>Eukaryota</taxon>
        <taxon>Sar</taxon>
        <taxon>Alveolata</taxon>
        <taxon>Apicomplexa</taxon>
        <taxon>Aconoidasida</taxon>
        <taxon>Piroplasmida</taxon>
        <taxon>Theileriidae</taxon>
        <taxon>Theileria</taxon>
    </lineage>
</organism>
<evidence type="ECO:0000256" key="3">
    <source>
        <dbReference type="PROSITE-ProRule" id="PRU10133"/>
    </source>
</evidence>
<keyword evidence="6" id="KW-0012">Acyltransferase</keyword>
<evidence type="ECO:0000313" key="7">
    <source>
        <dbReference type="Proteomes" id="UP000244811"/>
    </source>
</evidence>
<keyword evidence="2 4" id="KW-0833">Ubl conjugation pathway</keyword>
<reference evidence="6" key="1">
    <citation type="submission" date="2022-07" db="EMBL/GenBank/DDBJ databases">
        <title>Evaluation of T. orientalis genome assembly methods using nanopore sequencing and analysis of variation between genomes.</title>
        <authorList>
            <person name="Yam J."/>
            <person name="Micallef M.L."/>
            <person name="Liu M."/>
            <person name="Djordjevic S.P."/>
            <person name="Bogema D.R."/>
            <person name="Jenkins C."/>
        </authorList>
    </citation>
    <scope>NUCLEOTIDE SEQUENCE</scope>
    <source>
        <strain evidence="6">Goon Nure</strain>
    </source>
</reference>
<dbReference type="Pfam" id="PF00179">
    <property type="entry name" value="UQ_con"/>
    <property type="match status" value="1"/>
</dbReference>
<feature type="active site" description="Glycyl thioester intermediate" evidence="3">
    <location>
        <position position="88"/>
    </location>
</feature>
<dbReference type="AlphaFoldDB" id="A0A976SJ56"/>
<evidence type="ECO:0000259" key="5">
    <source>
        <dbReference type="PROSITE" id="PS50127"/>
    </source>
</evidence>
<keyword evidence="1 6" id="KW-0808">Transferase</keyword>
<dbReference type="GO" id="GO:0061631">
    <property type="term" value="F:ubiquitin conjugating enzyme activity"/>
    <property type="evidence" value="ECO:0007669"/>
    <property type="project" value="UniProtKB-EC"/>
</dbReference>
<keyword evidence="4" id="KW-0067">ATP-binding</keyword>